<sequence length="855" mass="96240">MIRSRAKVLGGIFLGIFFGIIPYIRASSSLFDPSSMDLFRELIVNVSINEGSVPNINLETMFGLEFPRRKLQEAYDFIIVGGGPAGCVLANRLTADGRFSVALLEAGRPEIPFTSDIPMGAPNLQSTPFNWGYTTEPQANACWGVQGRRCRFPHGKALGGSSMMNYMIYTRGNRRDFDAWAAAGNDGWSFADLLPLFIRSENATLKDYPNSPFHGNDGEFPVEDNPFRTPIAAAFVAAAQKVGFKRIDYNSGDQIGVSYLQQNTRLGRRISASRAFLEPIKRRKNLHIFTSTPAVKLDLDRKDHVRGVYAIVGGQLRKIRAKKEVILSAGSFESPKLLILSGIGPQDELKRLQIPLVKDLPVGKLLYEHLSVFGPIFTMDPTHDGLINFDRIVSARVIVDYFHGKGPLTVNGIESLLYVNTNASTEGDPNIPDIEMMQAFTTVAFDSSLATRLGLGLTQTLYKDVYAPLENQRAFQFLPMLLHPKSRGFMRIRSRNPFEHPEFHPNFLTHPQDVEAFLRAIKLGMRITEEEEFRKLGVSLYMPTIRGCEGMVKGSDDYWRCFIKYLSFPLHHQVGTCRMGQDTASVVDSNLRVHGFKNLRVADTSIIPETPSGHTNAYSLVIGEKASDLIMAAWPAIDIRRLRSLRTLRRHRRAKFDWQKSEEVPESSSSTELNPFLDLFRDVGTEANAKADTEPTTTEVSDLKFILRPDGEDLKDPKNQLKDTEDKSTKSPVEMIVESQPSASEDVLKKISLPEGVKYGKGKGHPRVISEALDQAIPTEFDDTDVQIDKETKVEHLSPKRPKRRTKRAYETPNQEDLNEFRKILSMTWKATNDGFYNISEFFRKFVDPGKDREW</sequence>
<evidence type="ECO:0000259" key="4">
    <source>
        <dbReference type="PROSITE" id="PS00623"/>
    </source>
</evidence>
<accession>A0A1B0GHX8</accession>
<dbReference type="GO" id="GO:0016829">
    <property type="term" value="F:lyase activity"/>
    <property type="evidence" value="ECO:0007669"/>
    <property type="project" value="UniProtKB-KW"/>
</dbReference>
<organism evidence="7 8">
    <name type="scientific">Lutzomyia longipalpis</name>
    <name type="common">Sand fly</name>
    <dbReference type="NCBI Taxonomy" id="7200"/>
    <lineage>
        <taxon>Eukaryota</taxon>
        <taxon>Metazoa</taxon>
        <taxon>Ecdysozoa</taxon>
        <taxon>Arthropoda</taxon>
        <taxon>Hexapoda</taxon>
        <taxon>Insecta</taxon>
        <taxon>Pterygota</taxon>
        <taxon>Neoptera</taxon>
        <taxon>Endopterygota</taxon>
        <taxon>Diptera</taxon>
        <taxon>Nematocera</taxon>
        <taxon>Psychodoidea</taxon>
        <taxon>Psychodidae</taxon>
        <taxon>Lutzomyia</taxon>
        <taxon>Lutzomyia</taxon>
    </lineage>
</organism>
<dbReference type="Pfam" id="PF05199">
    <property type="entry name" value="GMC_oxred_C"/>
    <property type="match status" value="1"/>
</dbReference>
<dbReference type="Gene3D" id="3.30.560.10">
    <property type="entry name" value="Glucose Oxidase, domain 3"/>
    <property type="match status" value="1"/>
</dbReference>
<evidence type="ECO:0000259" key="5">
    <source>
        <dbReference type="PROSITE" id="PS00624"/>
    </source>
</evidence>
<protein>
    <submittedName>
        <fullName evidence="6">Putative glucose dehydrogenase/choline dehydrogenase/mandelonitrile lyase gmc oxidoreductase family</fullName>
    </submittedName>
</protein>
<dbReference type="VEuPathDB" id="VectorBase:LLONM1_011634"/>
<evidence type="ECO:0000256" key="1">
    <source>
        <dbReference type="ARBA" id="ARBA00010790"/>
    </source>
</evidence>
<keyword evidence="6" id="KW-0456">Lyase</keyword>
<dbReference type="SUPFAM" id="SSF51905">
    <property type="entry name" value="FAD/NAD(P)-binding domain"/>
    <property type="match status" value="1"/>
</dbReference>
<dbReference type="Gene3D" id="3.50.50.60">
    <property type="entry name" value="FAD/NAD(P)-binding domain"/>
    <property type="match status" value="1"/>
</dbReference>
<dbReference type="EMBL" id="GITU01003291">
    <property type="protein sequence ID" value="MBC1171994.1"/>
    <property type="molecule type" value="Transcribed_RNA"/>
</dbReference>
<keyword evidence="2" id="KW-0274">FAD</keyword>
<feature type="region of interest" description="Disordered" evidence="3">
    <location>
        <begin position="791"/>
        <end position="814"/>
    </location>
</feature>
<dbReference type="GO" id="GO:0016614">
    <property type="term" value="F:oxidoreductase activity, acting on CH-OH group of donors"/>
    <property type="evidence" value="ECO:0007669"/>
    <property type="project" value="InterPro"/>
</dbReference>
<comment type="similarity">
    <text evidence="1 2">Belongs to the GMC oxidoreductase family.</text>
</comment>
<evidence type="ECO:0000313" key="6">
    <source>
        <dbReference type="EMBL" id="MBC1171994.1"/>
    </source>
</evidence>
<evidence type="ECO:0000313" key="7">
    <source>
        <dbReference type="EnsemblMetazoa" id="LLOJ003242-PA"/>
    </source>
</evidence>
<dbReference type="PANTHER" id="PTHR11552">
    <property type="entry name" value="GLUCOSE-METHANOL-CHOLINE GMC OXIDOREDUCTASE"/>
    <property type="match status" value="1"/>
</dbReference>
<evidence type="ECO:0000313" key="8">
    <source>
        <dbReference type="Proteomes" id="UP000092461"/>
    </source>
</evidence>
<dbReference type="InterPro" id="IPR007867">
    <property type="entry name" value="GMC_OxRtase_C"/>
</dbReference>
<dbReference type="InterPro" id="IPR036188">
    <property type="entry name" value="FAD/NAD-bd_sf"/>
</dbReference>
<dbReference type="GO" id="GO:0050660">
    <property type="term" value="F:flavin adenine dinucleotide binding"/>
    <property type="evidence" value="ECO:0007669"/>
    <property type="project" value="InterPro"/>
</dbReference>
<dbReference type="PANTHER" id="PTHR11552:SF208">
    <property type="entry name" value="RE36204P-RELATED"/>
    <property type="match status" value="1"/>
</dbReference>
<keyword evidence="8" id="KW-1185">Reference proteome</keyword>
<reference evidence="8" key="1">
    <citation type="submission" date="2012-05" db="EMBL/GenBank/DDBJ databases">
        <title>Whole Genome Assembly of Lutzomyia longipalpis.</title>
        <authorList>
            <person name="Richards S."/>
            <person name="Qu C."/>
            <person name="Dillon R."/>
            <person name="Worley K."/>
            <person name="Scherer S."/>
            <person name="Batterton M."/>
            <person name="Taylor A."/>
            <person name="Hawes A."/>
            <person name="Hernandez B."/>
            <person name="Kovar C."/>
            <person name="Mandapat C."/>
            <person name="Pham C."/>
            <person name="Qu C."/>
            <person name="Jing C."/>
            <person name="Bess C."/>
            <person name="Bandaranaike D."/>
            <person name="Ngo D."/>
            <person name="Ongeri F."/>
            <person name="Arias F."/>
            <person name="Lara F."/>
            <person name="Weissenberger G."/>
            <person name="Kamau G."/>
            <person name="Han H."/>
            <person name="Shen H."/>
            <person name="Dinh H."/>
            <person name="Khalil I."/>
            <person name="Jones J."/>
            <person name="Shafer J."/>
            <person name="Jayaseelan J."/>
            <person name="Quiroz J."/>
            <person name="Blankenburg K."/>
            <person name="Nguyen L."/>
            <person name="Jackson L."/>
            <person name="Francisco L."/>
            <person name="Tang L.-Y."/>
            <person name="Pu L.-L."/>
            <person name="Perales L."/>
            <person name="Lorensuhewa L."/>
            <person name="Munidasa M."/>
            <person name="Coyle M."/>
            <person name="Taylor M."/>
            <person name="Puazo M."/>
            <person name="Firestine M."/>
            <person name="Scheel M."/>
            <person name="Javaid M."/>
            <person name="Wang M."/>
            <person name="Li M."/>
            <person name="Tabassum N."/>
            <person name="Saada N."/>
            <person name="Osuji N."/>
            <person name="Aqrawi P."/>
            <person name="Fu Q."/>
            <person name="Thornton R."/>
            <person name="Raj R."/>
            <person name="Goodspeed R."/>
            <person name="Mata R."/>
            <person name="Najjar R."/>
            <person name="Gubbala S."/>
            <person name="Lee S."/>
            <person name="Denson S."/>
            <person name="Patil S."/>
            <person name="Macmil S."/>
            <person name="Qi S."/>
            <person name="Matskevitch T."/>
            <person name="Palculict T."/>
            <person name="Mathew T."/>
            <person name="Vee V."/>
            <person name="Velamala V."/>
            <person name="Korchina V."/>
            <person name="Cai W."/>
            <person name="Liu W."/>
            <person name="Dai W."/>
            <person name="Zou X."/>
            <person name="Zhu Y."/>
            <person name="Zhang Y."/>
            <person name="Wu Y.-Q."/>
            <person name="Xin Y."/>
            <person name="Nazarath L."/>
            <person name="Kovar C."/>
            <person name="Han Y."/>
            <person name="Muzny D."/>
            <person name="Gibbs R."/>
        </authorList>
    </citation>
    <scope>NUCLEOTIDE SEQUENCE [LARGE SCALE GENOMIC DNA]</scope>
    <source>
        <strain evidence="8">Jacobina</strain>
    </source>
</reference>
<feature type="domain" description="Glucose-methanol-choline oxidoreductase N-terminal" evidence="5">
    <location>
        <begin position="330"/>
        <end position="344"/>
    </location>
</feature>
<feature type="compositionally biased region" description="Basic and acidic residues" evidence="3">
    <location>
        <begin position="708"/>
        <end position="729"/>
    </location>
</feature>
<evidence type="ECO:0000256" key="3">
    <source>
        <dbReference type="SAM" id="MobiDB-lite"/>
    </source>
</evidence>
<keyword evidence="2" id="KW-0285">Flavoprotein</keyword>
<dbReference type="AlphaFoldDB" id="A0A1B0GHX8"/>
<feature type="domain" description="Glucose-methanol-choline oxidoreductase N-terminal" evidence="4">
    <location>
        <begin position="155"/>
        <end position="178"/>
    </location>
</feature>
<proteinExistence type="inferred from homology"/>
<dbReference type="EMBL" id="AJWK01010431">
    <property type="status" value="NOT_ANNOTATED_CDS"/>
    <property type="molecule type" value="Genomic_DNA"/>
</dbReference>
<dbReference type="Proteomes" id="UP000092461">
    <property type="component" value="Unassembled WGS sequence"/>
</dbReference>
<dbReference type="EnsemblMetazoa" id="LLOJ003242-RA">
    <property type="protein sequence ID" value="LLOJ003242-PA"/>
    <property type="gene ID" value="LLOJ003242"/>
</dbReference>
<dbReference type="PROSITE" id="PS00623">
    <property type="entry name" value="GMC_OXRED_1"/>
    <property type="match status" value="1"/>
</dbReference>
<evidence type="ECO:0000256" key="2">
    <source>
        <dbReference type="RuleBase" id="RU003968"/>
    </source>
</evidence>
<name>A0A1B0GHX8_LUTLO</name>
<dbReference type="SUPFAM" id="SSF54373">
    <property type="entry name" value="FAD-linked reductases, C-terminal domain"/>
    <property type="match status" value="1"/>
</dbReference>
<dbReference type="InterPro" id="IPR000172">
    <property type="entry name" value="GMC_OxRdtase_N"/>
</dbReference>
<feature type="region of interest" description="Disordered" evidence="3">
    <location>
        <begin position="708"/>
        <end position="732"/>
    </location>
</feature>
<dbReference type="PROSITE" id="PS00624">
    <property type="entry name" value="GMC_OXRED_2"/>
    <property type="match status" value="1"/>
</dbReference>
<dbReference type="InterPro" id="IPR012132">
    <property type="entry name" value="GMC_OxRdtase"/>
</dbReference>
<dbReference type="Pfam" id="PF00732">
    <property type="entry name" value="GMC_oxred_N"/>
    <property type="match status" value="1"/>
</dbReference>
<reference evidence="6" key="2">
    <citation type="journal article" date="2020" name="BMC">
        <title>Leishmania infection induces a limited differential gene expression in the sand fly midgut.</title>
        <authorList>
            <person name="Coutinho-Abreu I.V."/>
            <person name="Serafim T.D."/>
            <person name="Meneses C."/>
            <person name="Kamhawi S."/>
            <person name="Oliveira F."/>
            <person name="Valenzuela J.G."/>
        </authorList>
    </citation>
    <scope>NUCLEOTIDE SEQUENCE</scope>
    <source>
        <strain evidence="6">Jacobina</strain>
        <tissue evidence="6">Midgut</tissue>
    </source>
</reference>
<dbReference type="VEuPathDB" id="VectorBase:LLOJ003242"/>
<reference evidence="7" key="3">
    <citation type="submission" date="2020-05" db="UniProtKB">
        <authorList>
            <consortium name="EnsemblMetazoa"/>
        </authorList>
    </citation>
    <scope>IDENTIFICATION</scope>
    <source>
        <strain evidence="7">Jacobina</strain>
    </source>
</reference>